<name>A0A3P5XXS4_9RHOB</name>
<sequence length="244" mass="26033">MKVKLEGAGRSRRERMEARRSIPVPTDGLPPKLTTGGETEAPDAKAMDLLNTETAHPPVPAVAPPSGDAGTAAEISEPSPAPERPEPPAGEASPERSAPPRIAAEPKPPKRAATRTTANAGGKADTAKVKVAIFLSDEDAAFLEAEAQKIGGVTPEMLMRKLIREFDAPMLTLDPAQEPELKPAGKVVRKYRADLIFPVSSAVLARYRAKYDKLGAYSDGLLVRHEAVPAFRSHILNTARQLGK</sequence>
<dbReference type="AlphaFoldDB" id="A0A3P5XXS4"/>
<reference evidence="2 3" key="1">
    <citation type="submission" date="2018-11" db="EMBL/GenBank/DDBJ databases">
        <authorList>
            <person name="Criscuolo A."/>
        </authorList>
    </citation>
    <scope>NUCLEOTIDE SEQUENCE [LARGE SCALE GENOMIC DNA]</scope>
    <source>
        <strain evidence="2">ACIP111625</strain>
    </source>
</reference>
<feature type="compositionally biased region" description="Low complexity" evidence="1">
    <location>
        <begin position="89"/>
        <end position="100"/>
    </location>
</feature>
<evidence type="ECO:0000313" key="2">
    <source>
        <dbReference type="EMBL" id="VDC34000.1"/>
    </source>
</evidence>
<proteinExistence type="predicted"/>
<accession>A0A3P5XXS4</accession>
<dbReference type="Proteomes" id="UP000277498">
    <property type="component" value="Unassembled WGS sequence"/>
</dbReference>
<keyword evidence="3" id="KW-1185">Reference proteome</keyword>
<protein>
    <submittedName>
        <fullName evidence="2">Uncharacterized protein</fullName>
    </submittedName>
</protein>
<feature type="compositionally biased region" description="Basic and acidic residues" evidence="1">
    <location>
        <begin position="1"/>
        <end position="20"/>
    </location>
</feature>
<dbReference type="EMBL" id="UXAW01000142">
    <property type="protein sequence ID" value="VDC34000.1"/>
    <property type="molecule type" value="Genomic_DNA"/>
</dbReference>
<gene>
    <name evidence="2" type="ORF">XINFAN_04198</name>
</gene>
<dbReference type="RefSeq" id="WP_124088853.1">
    <property type="nucleotide sequence ID" value="NZ_UXAW01000142.1"/>
</dbReference>
<evidence type="ECO:0000313" key="3">
    <source>
        <dbReference type="Proteomes" id="UP000277498"/>
    </source>
</evidence>
<organism evidence="2 3">
    <name type="scientific">Pseudogemmobacter humi</name>
    <dbReference type="NCBI Taxonomy" id="2483812"/>
    <lineage>
        <taxon>Bacteria</taxon>
        <taxon>Pseudomonadati</taxon>
        <taxon>Pseudomonadota</taxon>
        <taxon>Alphaproteobacteria</taxon>
        <taxon>Rhodobacterales</taxon>
        <taxon>Paracoccaceae</taxon>
        <taxon>Pseudogemmobacter</taxon>
    </lineage>
</organism>
<feature type="region of interest" description="Disordered" evidence="1">
    <location>
        <begin position="1"/>
        <end position="122"/>
    </location>
</feature>
<evidence type="ECO:0000256" key="1">
    <source>
        <dbReference type="SAM" id="MobiDB-lite"/>
    </source>
</evidence>